<evidence type="ECO:0000313" key="1">
    <source>
        <dbReference type="EMBL" id="CAD7445734.1"/>
    </source>
</evidence>
<organism evidence="1">
    <name type="scientific">Timema bartmani</name>
    <dbReference type="NCBI Taxonomy" id="61472"/>
    <lineage>
        <taxon>Eukaryota</taxon>
        <taxon>Metazoa</taxon>
        <taxon>Ecdysozoa</taxon>
        <taxon>Arthropoda</taxon>
        <taxon>Hexapoda</taxon>
        <taxon>Insecta</taxon>
        <taxon>Pterygota</taxon>
        <taxon>Neoptera</taxon>
        <taxon>Polyneoptera</taxon>
        <taxon>Phasmatodea</taxon>
        <taxon>Timematodea</taxon>
        <taxon>Timematoidea</taxon>
        <taxon>Timematidae</taxon>
        <taxon>Timema</taxon>
    </lineage>
</organism>
<name>A0A7R9F434_9NEOP</name>
<dbReference type="EMBL" id="OD567492">
    <property type="protein sequence ID" value="CAD7445734.1"/>
    <property type="molecule type" value="Genomic_DNA"/>
</dbReference>
<sequence>MSLGIGSQQYWQWQMPYRWVEKDLNSERWNREWCLTSCNGGDGGEVSRPRSKSRCCSFLSLRHLIIFVLDTRSSSLKVAALLRSFRSTLHVGFCSYGIPVVLLDFGSSGVAWFQTTKHSAQLLSPLSSCSYFSQLLLIPADIVTPTLRTVKVQPC</sequence>
<protein>
    <submittedName>
        <fullName evidence="1">Uncharacterized protein</fullName>
    </submittedName>
</protein>
<gene>
    <name evidence="1" type="ORF">TBIB3V08_LOCUS8082</name>
</gene>
<dbReference type="AlphaFoldDB" id="A0A7R9F434"/>
<accession>A0A7R9F434</accession>
<reference evidence="1" key="1">
    <citation type="submission" date="2020-11" db="EMBL/GenBank/DDBJ databases">
        <authorList>
            <person name="Tran Van P."/>
        </authorList>
    </citation>
    <scope>NUCLEOTIDE SEQUENCE</scope>
</reference>
<proteinExistence type="predicted"/>